<keyword evidence="3" id="KW-1185">Reference proteome</keyword>
<proteinExistence type="predicted"/>
<reference evidence="2" key="1">
    <citation type="submission" date="2021-03" db="EMBL/GenBank/DDBJ databases">
        <title>Draft genome sequence of rust myrtle Austropuccinia psidii MF-1, a brazilian biotype.</title>
        <authorList>
            <person name="Quecine M.C."/>
            <person name="Pachon D.M.R."/>
            <person name="Bonatelli M.L."/>
            <person name="Correr F.H."/>
            <person name="Franceschini L.M."/>
            <person name="Leite T.F."/>
            <person name="Margarido G.R.A."/>
            <person name="Almeida C.A."/>
            <person name="Ferrarezi J.A."/>
            <person name="Labate C.A."/>
        </authorList>
    </citation>
    <scope>NUCLEOTIDE SEQUENCE</scope>
    <source>
        <strain evidence="2">MF-1</strain>
    </source>
</reference>
<dbReference type="AlphaFoldDB" id="A0A9Q3CN23"/>
<feature type="compositionally biased region" description="Basic residues" evidence="1">
    <location>
        <begin position="1"/>
        <end position="14"/>
    </location>
</feature>
<accession>A0A9Q3CN23</accession>
<dbReference type="Proteomes" id="UP000765509">
    <property type="component" value="Unassembled WGS sequence"/>
</dbReference>
<protein>
    <submittedName>
        <fullName evidence="2">Uncharacterized protein</fullName>
    </submittedName>
</protein>
<evidence type="ECO:0000256" key="1">
    <source>
        <dbReference type="SAM" id="MobiDB-lite"/>
    </source>
</evidence>
<feature type="compositionally biased region" description="Polar residues" evidence="1">
    <location>
        <begin position="78"/>
        <end position="91"/>
    </location>
</feature>
<feature type="compositionally biased region" description="Polar residues" evidence="1">
    <location>
        <begin position="16"/>
        <end position="47"/>
    </location>
</feature>
<feature type="region of interest" description="Disordered" evidence="1">
    <location>
        <begin position="1"/>
        <end position="66"/>
    </location>
</feature>
<feature type="region of interest" description="Disordered" evidence="1">
    <location>
        <begin position="72"/>
        <end position="91"/>
    </location>
</feature>
<evidence type="ECO:0000313" key="3">
    <source>
        <dbReference type="Proteomes" id="UP000765509"/>
    </source>
</evidence>
<sequence length="91" mass="9956">MKFKSLNNKGKKKIFQSLQLSPEVNNGESGALSPSSRGHNDGPQTKTTSHHQKKSAKVGGVTDHHEKILQSKMFGIQEATNLPKENNSTET</sequence>
<gene>
    <name evidence="2" type="ORF">O181_025256</name>
</gene>
<evidence type="ECO:0000313" key="2">
    <source>
        <dbReference type="EMBL" id="MBW0485541.1"/>
    </source>
</evidence>
<organism evidence="2 3">
    <name type="scientific">Austropuccinia psidii MF-1</name>
    <dbReference type="NCBI Taxonomy" id="1389203"/>
    <lineage>
        <taxon>Eukaryota</taxon>
        <taxon>Fungi</taxon>
        <taxon>Dikarya</taxon>
        <taxon>Basidiomycota</taxon>
        <taxon>Pucciniomycotina</taxon>
        <taxon>Pucciniomycetes</taxon>
        <taxon>Pucciniales</taxon>
        <taxon>Sphaerophragmiaceae</taxon>
        <taxon>Austropuccinia</taxon>
    </lineage>
</organism>
<name>A0A9Q3CN23_9BASI</name>
<comment type="caution">
    <text evidence="2">The sequence shown here is derived from an EMBL/GenBank/DDBJ whole genome shotgun (WGS) entry which is preliminary data.</text>
</comment>
<dbReference type="EMBL" id="AVOT02008218">
    <property type="protein sequence ID" value="MBW0485541.1"/>
    <property type="molecule type" value="Genomic_DNA"/>
</dbReference>